<evidence type="ECO:0000313" key="5">
    <source>
        <dbReference type="Proteomes" id="UP001596378"/>
    </source>
</evidence>
<evidence type="ECO:0000313" key="4">
    <source>
        <dbReference type="EMBL" id="MFC7150594.1"/>
    </source>
</evidence>
<name>A0ABW2FEP1_9BACL</name>
<feature type="coiled-coil region" evidence="1">
    <location>
        <begin position="307"/>
        <end position="334"/>
    </location>
</feature>
<dbReference type="InterPro" id="IPR006119">
    <property type="entry name" value="Resolv_N"/>
</dbReference>
<dbReference type="PANTHER" id="PTHR30461">
    <property type="entry name" value="DNA-INVERTASE FROM LAMBDOID PROPHAGE"/>
    <property type="match status" value="1"/>
</dbReference>
<sequence length="426" mass="48180">MMGAVAELERNTILENIRLGQAQRARTGKHITKPPLGDRLVDVPNSGARRRERRLEVVPEEAAVVKLIFEQFASGRGLKAIANELNHRAIVTRDGNPFSICAIRDLLENPFFIGQVRFNRFTNWAERRRKGKNPNPIIAEGQHPAIIEKELWDKVQFLRQRKSHTSTKRFHGEYLLTGLLRCPQCGAAMTASRTNNKAKDGSTVVRMYYSCGASRSKGSAICSANSVRKQDAEHYVMNRIKEVLDRPHILRAIVKGINDRKTIRIGPMKDELAAIQSRMAAIHAKKLRYAELYEDDMFEQSLFAGRLSELDADLERLLARKAELESELDGHRAEPVPYETVRSLIARFERLLRSSSTDQRKTLLHLIIGKITVTPDKKIDKIEMIFDEMTEQHFLGAAPSAAQTVEGAFSTIEKALSLTQKLHVVI</sequence>
<dbReference type="Pfam" id="PF13408">
    <property type="entry name" value="Zn_ribbon_recom"/>
    <property type="match status" value="1"/>
</dbReference>
<evidence type="ECO:0000259" key="2">
    <source>
        <dbReference type="PROSITE" id="PS51736"/>
    </source>
</evidence>
<evidence type="ECO:0000256" key="1">
    <source>
        <dbReference type="SAM" id="Coils"/>
    </source>
</evidence>
<comment type="caution">
    <text evidence="4">The sequence shown here is derived from an EMBL/GenBank/DDBJ whole genome shotgun (WGS) entry which is preliminary data.</text>
</comment>
<dbReference type="PANTHER" id="PTHR30461:SF23">
    <property type="entry name" value="DNA RECOMBINASE-RELATED"/>
    <property type="match status" value="1"/>
</dbReference>
<organism evidence="4 5">
    <name type="scientific">Cohnella cellulosilytica</name>
    <dbReference type="NCBI Taxonomy" id="986710"/>
    <lineage>
        <taxon>Bacteria</taxon>
        <taxon>Bacillati</taxon>
        <taxon>Bacillota</taxon>
        <taxon>Bacilli</taxon>
        <taxon>Bacillales</taxon>
        <taxon>Paenibacillaceae</taxon>
        <taxon>Cohnella</taxon>
    </lineage>
</organism>
<keyword evidence="1" id="KW-0175">Coiled coil</keyword>
<dbReference type="PROSITE" id="PS51737">
    <property type="entry name" value="RECOMBINASE_DNA_BIND"/>
    <property type="match status" value="1"/>
</dbReference>
<feature type="domain" description="Resolvase/invertase-type recombinase catalytic" evidence="2">
    <location>
        <begin position="1"/>
        <end position="28"/>
    </location>
</feature>
<protein>
    <submittedName>
        <fullName evidence="4">Recombinase family protein</fullName>
    </submittedName>
</protein>
<proteinExistence type="predicted"/>
<dbReference type="Gene3D" id="3.90.1750.20">
    <property type="entry name" value="Putative Large Serine Recombinase, Chain B, Domain 2"/>
    <property type="match status" value="1"/>
</dbReference>
<evidence type="ECO:0000259" key="3">
    <source>
        <dbReference type="PROSITE" id="PS51737"/>
    </source>
</evidence>
<dbReference type="Pfam" id="PF07508">
    <property type="entry name" value="Recombinase"/>
    <property type="match status" value="1"/>
</dbReference>
<dbReference type="InterPro" id="IPR011109">
    <property type="entry name" value="DNA_bind_recombinase_dom"/>
</dbReference>
<gene>
    <name evidence="4" type="ORF">ACFQMJ_18840</name>
</gene>
<dbReference type="InterPro" id="IPR038109">
    <property type="entry name" value="DNA_bind_recomb_sf"/>
</dbReference>
<reference evidence="5" key="1">
    <citation type="journal article" date="2019" name="Int. J. Syst. Evol. Microbiol.">
        <title>The Global Catalogue of Microorganisms (GCM) 10K type strain sequencing project: providing services to taxonomists for standard genome sequencing and annotation.</title>
        <authorList>
            <consortium name="The Broad Institute Genomics Platform"/>
            <consortium name="The Broad Institute Genome Sequencing Center for Infectious Disease"/>
            <person name="Wu L."/>
            <person name="Ma J."/>
        </authorList>
    </citation>
    <scope>NUCLEOTIDE SEQUENCE [LARGE SCALE GENOMIC DNA]</scope>
    <source>
        <strain evidence="5">KCTC 12907</strain>
    </source>
</reference>
<dbReference type="InterPro" id="IPR025827">
    <property type="entry name" value="Zn_ribbon_recom_dom"/>
</dbReference>
<accession>A0ABW2FEP1</accession>
<dbReference type="Proteomes" id="UP001596378">
    <property type="component" value="Unassembled WGS sequence"/>
</dbReference>
<dbReference type="PROSITE" id="PS51736">
    <property type="entry name" value="RECOMBINASES_3"/>
    <property type="match status" value="1"/>
</dbReference>
<dbReference type="RefSeq" id="WP_378053069.1">
    <property type="nucleotide sequence ID" value="NZ_JBHMDN010000069.1"/>
</dbReference>
<dbReference type="EMBL" id="JBHTAI010000011">
    <property type="protein sequence ID" value="MFC7150594.1"/>
    <property type="molecule type" value="Genomic_DNA"/>
</dbReference>
<feature type="domain" description="Recombinase" evidence="3">
    <location>
        <begin position="35"/>
        <end position="165"/>
    </location>
</feature>
<dbReference type="InterPro" id="IPR050639">
    <property type="entry name" value="SSR_resolvase"/>
</dbReference>
<keyword evidence="5" id="KW-1185">Reference proteome</keyword>